<feature type="non-terminal residue" evidence="3">
    <location>
        <position position="1"/>
    </location>
</feature>
<gene>
    <name evidence="3" type="ORF">DAT39_023325</name>
</gene>
<evidence type="ECO:0000256" key="1">
    <source>
        <dbReference type="SAM" id="MobiDB-lite"/>
    </source>
</evidence>
<reference evidence="3" key="1">
    <citation type="submission" date="2020-07" db="EMBL/GenBank/DDBJ databases">
        <title>Clarias magur genome sequencing, assembly and annotation.</title>
        <authorList>
            <person name="Kushwaha B."/>
            <person name="Kumar R."/>
            <person name="Das P."/>
            <person name="Joshi C.G."/>
            <person name="Kumar D."/>
            <person name="Nagpure N.S."/>
            <person name="Pandey M."/>
            <person name="Agarwal S."/>
            <person name="Srivastava S."/>
            <person name="Singh M."/>
            <person name="Sahoo L."/>
            <person name="Jayasankar P."/>
            <person name="Meher P.K."/>
            <person name="Koringa P.G."/>
            <person name="Iquebal M.A."/>
            <person name="Das S.P."/>
            <person name="Bit A."/>
            <person name="Patnaik S."/>
            <person name="Patel N."/>
            <person name="Shah T.M."/>
            <person name="Hinsu A."/>
            <person name="Jena J.K."/>
        </authorList>
    </citation>
    <scope>NUCLEOTIDE SEQUENCE</scope>
    <source>
        <strain evidence="3">CIFAMagur01</strain>
        <tissue evidence="3">Testis</tissue>
    </source>
</reference>
<dbReference type="OrthoDB" id="10057688at2759"/>
<accession>A0A8J4WPC6</accession>
<dbReference type="AlphaFoldDB" id="A0A8J4WPC6"/>
<evidence type="ECO:0000313" key="4">
    <source>
        <dbReference type="Proteomes" id="UP000727407"/>
    </source>
</evidence>
<feature type="region of interest" description="Disordered" evidence="1">
    <location>
        <begin position="653"/>
        <end position="684"/>
    </location>
</feature>
<evidence type="ECO:0000313" key="3">
    <source>
        <dbReference type="EMBL" id="KAF5880174.1"/>
    </source>
</evidence>
<dbReference type="Proteomes" id="UP000727407">
    <property type="component" value="Unassembled WGS sequence"/>
</dbReference>
<protein>
    <recommendedName>
        <fullName evidence="2">DUF6729 domain-containing protein</fullName>
    </recommendedName>
</protein>
<evidence type="ECO:0000259" key="2">
    <source>
        <dbReference type="Pfam" id="PF20499"/>
    </source>
</evidence>
<keyword evidence="4" id="KW-1185">Reference proteome</keyword>
<organism evidence="3 4">
    <name type="scientific">Clarias magur</name>
    <name type="common">Asian catfish</name>
    <name type="synonym">Macropteronotus magur</name>
    <dbReference type="NCBI Taxonomy" id="1594786"/>
    <lineage>
        <taxon>Eukaryota</taxon>
        <taxon>Metazoa</taxon>
        <taxon>Chordata</taxon>
        <taxon>Craniata</taxon>
        <taxon>Vertebrata</taxon>
        <taxon>Euteleostomi</taxon>
        <taxon>Actinopterygii</taxon>
        <taxon>Neopterygii</taxon>
        <taxon>Teleostei</taxon>
        <taxon>Ostariophysi</taxon>
        <taxon>Siluriformes</taxon>
        <taxon>Clariidae</taxon>
        <taxon>Clarias</taxon>
    </lineage>
</organism>
<sequence>MNTDTLEEKEKMDDQQIMEVTAAVEQQVAASMTERPSRPPTARVMQAAPQDELILPEAWKRSLPVEQQEWVSKAIFVLDQTGRAVLSQDLKLWYYPPGPRSNYSQCPSNHYAFFQRPFVLWAPYHMWKYKFECPFCSHKLTGCGLYNTVRKVLDRDGWYFMGTEYLECRYCRKKVAAWSQCILRQLRADHRLQFPAVLTYRMSCDKRLLAQMNGRTLGNSVSCLHSFLLEEHTTDYVNRCTRLLLTCSRFVSKGMPPPHAVSDMPKMERVPGKKWLLSTYAREVFGRIDELRAKVTSTFGSILKMDSTKKVTRKLAGADAGTTQWMTSVGNERGQVLMSVLTAAEGYGLRDMATGLQERYRQAGQDPPSVLYVDRDCCRSDGGTCAAAALFPEWPQLAVRLDVWHYIRRLAAGVTTESHTLYSEFLRRLSRSIFEWDPEDFARLDRAKNGELSRRPIAFKEMARHCRRRTRGVEATERLLDETIKAFTGATDMMGIPVLDSARMREIWRTQRRHIACIQDPSGIRLYTQTGQLTKGGVVLPVYRCARGSTSLESFHLHLNRFIPGTSARGCYFQMYLLEGLTRWNEDRAQQAAGKAASGMKCYRGQGQHTLNQLTQHFFGKTLVESYTKPLEYTGELIGVSYLYAQTGKVMQDFPTDPDEADGTEDLPTMEEEDEEDPSTAAEDEVDEGFGEVFFFHTPDPPPPPPLIQGPAVVPSTANVGVYGTSGYQQVVCLAHSLVELCVKGYVTDAEAEHLVERWQNLAEVDKQAVSYPPRYRQELAKGRFKKTEVYAPSDTPVAGGLESLKRCVAGTGSGLVQWPDASRLVEAVFIRLTVLHPASKRMMGGTVSRWTLVLRDYNTVRNVVTGHPALGARTTIQLFALNQVTLSQWHKRYTAAQEGRILHAGLSPVQGTLSAQETLLSARQLTDEQRESFRVSIGVILFFVDLATLNERDILSSNSEVIT</sequence>
<dbReference type="InterPro" id="IPR046616">
    <property type="entry name" value="DUF6729"/>
</dbReference>
<dbReference type="PANTHER" id="PTHR24401:SF29">
    <property type="entry name" value="SI:CH211-243P7.3-RELATED"/>
    <property type="match status" value="1"/>
</dbReference>
<comment type="caution">
    <text evidence="3">The sequence shown here is derived from an EMBL/GenBank/DDBJ whole genome shotgun (WGS) entry which is preliminary data.</text>
</comment>
<dbReference type="PANTHER" id="PTHR24401">
    <property type="entry name" value="SI:CH211-243P7.3-RELATED"/>
    <property type="match status" value="1"/>
</dbReference>
<dbReference type="EMBL" id="QNUK01001598">
    <property type="protein sequence ID" value="KAF5880174.1"/>
    <property type="molecule type" value="Genomic_DNA"/>
</dbReference>
<feature type="domain" description="DUF6729" evidence="2">
    <location>
        <begin position="59"/>
        <end position="285"/>
    </location>
</feature>
<dbReference type="Pfam" id="PF20499">
    <property type="entry name" value="DUF6729"/>
    <property type="match status" value="1"/>
</dbReference>
<name>A0A8J4WPC6_CLAMG</name>
<proteinExistence type="predicted"/>
<feature type="compositionally biased region" description="Acidic residues" evidence="1">
    <location>
        <begin position="656"/>
        <end position="684"/>
    </location>
</feature>